<dbReference type="Proteomes" id="UP001525890">
    <property type="component" value="Unassembled WGS sequence"/>
</dbReference>
<dbReference type="EMBL" id="JAMXFF010000034">
    <property type="protein sequence ID" value="MCT7968636.1"/>
    <property type="molecule type" value="Genomic_DNA"/>
</dbReference>
<feature type="signal peptide" evidence="1">
    <location>
        <begin position="1"/>
        <end position="26"/>
    </location>
</feature>
<proteinExistence type="predicted"/>
<evidence type="ECO:0000313" key="3">
    <source>
        <dbReference type="Proteomes" id="UP001525890"/>
    </source>
</evidence>
<dbReference type="InterPro" id="IPR013424">
    <property type="entry name" value="Ice-binding_C"/>
</dbReference>
<evidence type="ECO:0000313" key="2">
    <source>
        <dbReference type="EMBL" id="MCT7968636.1"/>
    </source>
</evidence>
<name>A0ABT2MV61_9CYAN</name>
<reference evidence="2 3" key="1">
    <citation type="journal article" date="2022" name="Front. Microbiol.">
        <title>High genomic differentiation and limited gene flow indicate recent cryptic speciation within the genus Laspinema (cyanobacteria).</title>
        <authorList>
            <person name="Stanojkovic A."/>
            <person name="Skoupy S."/>
            <person name="Skaloud P."/>
            <person name="Dvorak P."/>
        </authorList>
    </citation>
    <scope>NUCLEOTIDE SEQUENCE [LARGE SCALE GENOMIC DNA]</scope>
    <source>
        <strain evidence="2 3">D2a</strain>
    </source>
</reference>
<organism evidence="2 3">
    <name type="scientific">Laspinema palackyanum D2a</name>
    <dbReference type="NCBI Taxonomy" id="2953684"/>
    <lineage>
        <taxon>Bacteria</taxon>
        <taxon>Bacillati</taxon>
        <taxon>Cyanobacteriota</taxon>
        <taxon>Cyanophyceae</taxon>
        <taxon>Oscillatoriophycideae</taxon>
        <taxon>Oscillatoriales</taxon>
        <taxon>Laspinemataceae</taxon>
        <taxon>Laspinema</taxon>
        <taxon>Laspinema palackyanum</taxon>
    </lineage>
</organism>
<protein>
    <submittedName>
        <fullName evidence="2">PEP-CTERM sorting domain-containing protein</fullName>
    </submittedName>
</protein>
<keyword evidence="1" id="KW-0732">Signal</keyword>
<dbReference type="NCBIfam" id="TIGR02595">
    <property type="entry name" value="PEP_CTERM"/>
    <property type="match status" value="1"/>
</dbReference>
<keyword evidence="3" id="KW-1185">Reference proteome</keyword>
<gene>
    <name evidence="2" type="ORF">NG799_20220</name>
</gene>
<evidence type="ECO:0000256" key="1">
    <source>
        <dbReference type="SAM" id="SignalP"/>
    </source>
</evidence>
<feature type="chain" id="PRO_5047411424" evidence="1">
    <location>
        <begin position="27"/>
        <end position="225"/>
    </location>
</feature>
<dbReference type="RefSeq" id="WP_368008144.1">
    <property type="nucleotide sequence ID" value="NZ_JAMXFF010000034.1"/>
</dbReference>
<comment type="caution">
    <text evidence="2">The sequence shown here is derived from an EMBL/GenBank/DDBJ whole genome shotgun (WGS) entry which is preliminary data.</text>
</comment>
<accession>A0ABT2MV61</accession>
<sequence>MPKLLLNYPRLLTLFVAIFSSMGALSAAPANGLTFKGTIYESPIPYLENSQIQYTLADGIFETIVSSPLNTFFTDGYSDFNDNPSLAITVVPQVVTEFKWLRGGALNPVEFEQSFEQSIFGITEDGLSLQILDPSQGQYRDIFISTIQAPEGLSLSACKTQDCDASANFWDAGYYSFRMTQTPVMESESVPEPSAAVALGLVSALFLKRRRKIVNIPAFATTHHE</sequence>